<dbReference type="Proteomes" id="UP001060215">
    <property type="component" value="Chromosome 8"/>
</dbReference>
<protein>
    <submittedName>
        <fullName evidence="1">Uncharacterized protein</fullName>
    </submittedName>
</protein>
<organism evidence="1 2">
    <name type="scientific">Camellia lanceoleosa</name>
    <dbReference type="NCBI Taxonomy" id="1840588"/>
    <lineage>
        <taxon>Eukaryota</taxon>
        <taxon>Viridiplantae</taxon>
        <taxon>Streptophyta</taxon>
        <taxon>Embryophyta</taxon>
        <taxon>Tracheophyta</taxon>
        <taxon>Spermatophyta</taxon>
        <taxon>Magnoliopsida</taxon>
        <taxon>eudicotyledons</taxon>
        <taxon>Gunneridae</taxon>
        <taxon>Pentapetalae</taxon>
        <taxon>asterids</taxon>
        <taxon>Ericales</taxon>
        <taxon>Theaceae</taxon>
        <taxon>Camellia</taxon>
    </lineage>
</organism>
<reference evidence="1 2" key="1">
    <citation type="journal article" date="2022" name="Plant J.">
        <title>Chromosome-level genome of Camellia lanceoleosa provides a valuable resource for understanding genome evolution and self-incompatibility.</title>
        <authorList>
            <person name="Gong W."/>
            <person name="Xiao S."/>
            <person name="Wang L."/>
            <person name="Liao Z."/>
            <person name="Chang Y."/>
            <person name="Mo W."/>
            <person name="Hu G."/>
            <person name="Li W."/>
            <person name="Zhao G."/>
            <person name="Zhu H."/>
            <person name="Hu X."/>
            <person name="Ji K."/>
            <person name="Xiang X."/>
            <person name="Song Q."/>
            <person name="Yuan D."/>
            <person name="Jin S."/>
            <person name="Zhang L."/>
        </authorList>
    </citation>
    <scope>NUCLEOTIDE SEQUENCE [LARGE SCALE GENOMIC DNA]</scope>
    <source>
        <strain evidence="1">SQ_2022a</strain>
    </source>
</reference>
<proteinExistence type="predicted"/>
<name>A0ACC0GI58_9ERIC</name>
<gene>
    <name evidence="1" type="ORF">LOK49_LG09G01945</name>
</gene>
<evidence type="ECO:0000313" key="2">
    <source>
        <dbReference type="Proteomes" id="UP001060215"/>
    </source>
</evidence>
<keyword evidence="2" id="KW-1185">Reference proteome</keyword>
<accession>A0ACC0GI58</accession>
<evidence type="ECO:0000313" key="1">
    <source>
        <dbReference type="EMBL" id="KAI8000856.1"/>
    </source>
</evidence>
<dbReference type="EMBL" id="CM045765">
    <property type="protein sequence ID" value="KAI8000856.1"/>
    <property type="molecule type" value="Genomic_DNA"/>
</dbReference>
<comment type="caution">
    <text evidence="1">The sequence shown here is derived from an EMBL/GenBank/DDBJ whole genome shotgun (WGS) entry which is preliminary data.</text>
</comment>
<sequence length="78" mass="8732">MVVHREGQLMRNIEYLLCGPRLAVVIVIGVAIRCIFAFLYPYGLFDSSPIHANRIDKSDLQVTSTTIDQVCKCLDGPH</sequence>